<organism evidence="1 2">
    <name type="scientific">Plasmodium ovale curtisi</name>
    <dbReference type="NCBI Taxonomy" id="864141"/>
    <lineage>
        <taxon>Eukaryota</taxon>
        <taxon>Sar</taxon>
        <taxon>Alveolata</taxon>
        <taxon>Apicomplexa</taxon>
        <taxon>Aconoidasida</taxon>
        <taxon>Haemosporida</taxon>
        <taxon>Plasmodiidae</taxon>
        <taxon>Plasmodium</taxon>
        <taxon>Plasmodium (Plasmodium)</taxon>
    </lineage>
</organism>
<dbReference type="Proteomes" id="UP000078560">
    <property type="component" value="Unassembled WGS sequence"/>
</dbReference>
<gene>
    <name evidence="1" type="ORF">POVCU2_0066130</name>
</gene>
<protein>
    <recommendedName>
        <fullName evidence="3">PIR Superfamily Protein</fullName>
    </recommendedName>
</protein>
<evidence type="ECO:0008006" key="3">
    <source>
        <dbReference type="Google" id="ProtNLM"/>
    </source>
</evidence>
<dbReference type="EMBL" id="FLQU01001055">
    <property type="protein sequence ID" value="SBS91191.1"/>
    <property type="molecule type" value="Genomic_DNA"/>
</dbReference>
<reference evidence="2" key="1">
    <citation type="submission" date="2016-05" db="EMBL/GenBank/DDBJ databases">
        <authorList>
            <person name="Naeem Raeece"/>
        </authorList>
    </citation>
    <scope>NUCLEOTIDE SEQUENCE [LARGE SCALE GENOMIC DNA]</scope>
</reference>
<accession>A0A1A8WIW9</accession>
<evidence type="ECO:0000313" key="1">
    <source>
        <dbReference type="EMBL" id="SBS91191.1"/>
    </source>
</evidence>
<feature type="non-terminal residue" evidence="1">
    <location>
        <position position="1"/>
    </location>
</feature>
<dbReference type="AlphaFoldDB" id="A0A1A8WIW9"/>
<name>A0A1A8WIW9_PLAOA</name>
<sequence length="55" mass="6579">FSNMWNKIKRIIKSKIRVGDNTDEQDNDELLRNGENETMSSINRMYNITYNTPRN</sequence>
<evidence type="ECO:0000313" key="2">
    <source>
        <dbReference type="Proteomes" id="UP000078560"/>
    </source>
</evidence>
<proteinExistence type="predicted"/>